<name>A0A7J3XX18_9CREN</name>
<organism evidence="1">
    <name type="scientific">Thermogladius calderae</name>
    <dbReference type="NCBI Taxonomy" id="1200300"/>
    <lineage>
        <taxon>Archaea</taxon>
        <taxon>Thermoproteota</taxon>
        <taxon>Thermoprotei</taxon>
        <taxon>Desulfurococcales</taxon>
        <taxon>Desulfurococcaceae</taxon>
        <taxon>Thermogladius</taxon>
    </lineage>
</organism>
<accession>A0A7J3XX18</accession>
<proteinExistence type="predicted"/>
<dbReference type="AlphaFoldDB" id="A0A7J3XX18"/>
<comment type="caution">
    <text evidence="1">The sequence shown here is derived from an EMBL/GenBank/DDBJ whole genome shotgun (WGS) entry which is preliminary data.</text>
</comment>
<reference evidence="1" key="1">
    <citation type="journal article" date="2020" name="mSystems">
        <title>Genome- and Community-Level Interaction Insights into Carbon Utilization and Element Cycling Functions of Hydrothermarchaeota in Hydrothermal Sediment.</title>
        <authorList>
            <person name="Zhou Z."/>
            <person name="Liu Y."/>
            <person name="Xu W."/>
            <person name="Pan J."/>
            <person name="Luo Z.H."/>
            <person name="Li M."/>
        </authorList>
    </citation>
    <scope>NUCLEOTIDE SEQUENCE [LARGE SCALE GENOMIC DNA]</scope>
    <source>
        <strain evidence="1">SpSt-110</strain>
    </source>
</reference>
<evidence type="ECO:0000313" key="1">
    <source>
        <dbReference type="EMBL" id="HHP67252.1"/>
    </source>
</evidence>
<protein>
    <submittedName>
        <fullName evidence="1">Uncharacterized protein</fullName>
    </submittedName>
</protein>
<sequence length="96" mass="11189">MNSPGGKYLKKRELASYVALCLERQTPINLGEAVDVMREKFCYSNKTALNIVRRLAKLNLLVKTGEMEYQCVSPVEYLRRLAEEYSAWRRRLKDVC</sequence>
<gene>
    <name evidence="1" type="ORF">ENM60_00400</name>
</gene>
<dbReference type="EMBL" id="DRYK01000013">
    <property type="protein sequence ID" value="HHP67252.1"/>
    <property type="molecule type" value="Genomic_DNA"/>
</dbReference>